<dbReference type="InterPro" id="IPR003657">
    <property type="entry name" value="WRKY_dom"/>
</dbReference>
<evidence type="ECO:0000256" key="3">
    <source>
        <dbReference type="ARBA" id="ARBA00023015"/>
    </source>
</evidence>
<feature type="coiled-coil region" evidence="7">
    <location>
        <begin position="430"/>
        <end position="457"/>
    </location>
</feature>
<feature type="compositionally biased region" description="Polar residues" evidence="8">
    <location>
        <begin position="388"/>
        <end position="402"/>
    </location>
</feature>
<keyword evidence="3" id="KW-0805">Transcription regulation</keyword>
<organism evidence="10 11">
    <name type="scientific">Trifolium subterraneum</name>
    <name type="common">Subterranean clover</name>
    <dbReference type="NCBI Taxonomy" id="3900"/>
    <lineage>
        <taxon>Eukaryota</taxon>
        <taxon>Viridiplantae</taxon>
        <taxon>Streptophyta</taxon>
        <taxon>Embryophyta</taxon>
        <taxon>Tracheophyta</taxon>
        <taxon>Spermatophyta</taxon>
        <taxon>Magnoliopsida</taxon>
        <taxon>eudicotyledons</taxon>
        <taxon>Gunneridae</taxon>
        <taxon>Pentapetalae</taxon>
        <taxon>rosids</taxon>
        <taxon>fabids</taxon>
        <taxon>Fabales</taxon>
        <taxon>Fabaceae</taxon>
        <taxon>Papilionoideae</taxon>
        <taxon>50 kb inversion clade</taxon>
        <taxon>NPAAA clade</taxon>
        <taxon>Hologalegina</taxon>
        <taxon>IRL clade</taxon>
        <taxon>Trifolieae</taxon>
        <taxon>Trifolium</taxon>
    </lineage>
</organism>
<keyword evidence="4" id="KW-0238">DNA-binding</keyword>
<dbReference type="Pfam" id="PF03106">
    <property type="entry name" value="WRKY"/>
    <property type="match status" value="2"/>
</dbReference>
<keyword evidence="2" id="KW-0677">Repeat</keyword>
<dbReference type="Gene3D" id="2.20.25.80">
    <property type="entry name" value="WRKY domain"/>
    <property type="match status" value="2"/>
</dbReference>
<dbReference type="PANTHER" id="PTHR31221:SF193">
    <property type="entry name" value="WRKY TRANSCRIPTION FACTOR PROTEIN 1-RELATED"/>
    <property type="match status" value="1"/>
</dbReference>
<evidence type="ECO:0000256" key="7">
    <source>
        <dbReference type="SAM" id="Coils"/>
    </source>
</evidence>
<dbReference type="PROSITE" id="PS50811">
    <property type="entry name" value="WRKY"/>
    <property type="match status" value="2"/>
</dbReference>
<evidence type="ECO:0000313" key="11">
    <source>
        <dbReference type="Proteomes" id="UP000242715"/>
    </source>
</evidence>
<keyword evidence="7" id="KW-0175">Coiled coil</keyword>
<keyword evidence="5" id="KW-0804">Transcription</keyword>
<evidence type="ECO:0000259" key="9">
    <source>
        <dbReference type="PROSITE" id="PS50811"/>
    </source>
</evidence>
<dbReference type="FunFam" id="2.20.25.80:FF:000006">
    <property type="entry name" value="WRKY transcription factor"/>
    <property type="match status" value="1"/>
</dbReference>
<dbReference type="SUPFAM" id="SSF118290">
    <property type="entry name" value="WRKY DNA-binding domain"/>
    <property type="match status" value="2"/>
</dbReference>
<feature type="region of interest" description="Disordered" evidence="8">
    <location>
        <begin position="1"/>
        <end position="23"/>
    </location>
</feature>
<feature type="region of interest" description="Disordered" evidence="8">
    <location>
        <begin position="372"/>
        <end position="405"/>
    </location>
</feature>
<evidence type="ECO:0000256" key="2">
    <source>
        <dbReference type="ARBA" id="ARBA00022737"/>
    </source>
</evidence>
<sequence>MEQHNNNINKSNNNNENKNGFDEIYVSDSKGGDFFDFSPKKSIAERRGFNKNTARINTTRFRIDGFGGTNSSASPTARSPCLTIPPGISPTALLDSPIMLPNSQAMPSPTTGSFAMLPPLIDDGSMLPSITHEQREVDASFKFMPEINLGPNSLSPYLASLNEVSSKCHMMNEAHEDLEMLAQGQQMLDFSVPNDFANNYLDRNRGVHFDNDAKLVDDMFIDVSNVDVPISRSEESSDISTLPEDLIHDEDIRQLLLEEEQKEMSHATSGKTSEDGYNWRKYGQKQVKGSDYPRSYYKCTKSNCQVKKKVERSQDGQITEIIYRGHHNHAMPHSSCRGSVTSNDEMSDISEANETCHRADADSAWGDIQLREKDGKHDPDWKLDGQERTNPPSSRTELSNPTKRFRSLGMYESDEAREHYSTLANHNGDKGGATQAVSRLEDDVEDAESKLKRRKKESYPGETMVPSRAVREPRVVVQIESEVDILDDGYRWRKYGQKVVKGNPNPRSYYKCTSDGCNVRKHVERASHDLKYVITTYEGKHNHEVPTARNNNQISSNNFALTSSGVNMQVSNISKFGTHQTLAPHFDRKSDFNNEFMRSSLMGSFSNDMKFGHSSASMFQMKYSSLNSIIPFGSYKPNLDHGVAPQAGPIDTRFPMPLPMNLPSSKIFSLSENIFNYGKPLNRIQAYLSGQNMNGIDTRFLRSRQVLKDESLYAACPNSLDHTSTSLTPPSPLIYQSVMQNFPA</sequence>
<dbReference type="GO" id="GO:0003700">
    <property type="term" value="F:DNA-binding transcription factor activity"/>
    <property type="evidence" value="ECO:0007669"/>
    <property type="project" value="InterPro"/>
</dbReference>
<dbReference type="InterPro" id="IPR036576">
    <property type="entry name" value="WRKY_dom_sf"/>
</dbReference>
<name>A0A2Z6NZS0_TRISU</name>
<accession>A0A2Z6NZS0</accession>
<dbReference type="InterPro" id="IPR044810">
    <property type="entry name" value="WRKY_plant"/>
</dbReference>
<feature type="domain" description="WRKY" evidence="9">
    <location>
        <begin position="268"/>
        <end position="332"/>
    </location>
</feature>
<comment type="subcellular location">
    <subcellularLocation>
        <location evidence="1">Nucleus</location>
    </subcellularLocation>
</comment>
<dbReference type="FunFam" id="2.20.25.80:FF:000001">
    <property type="entry name" value="WRKY transcription factor 33"/>
    <property type="match status" value="1"/>
</dbReference>
<dbReference type="GO" id="GO:0043565">
    <property type="term" value="F:sequence-specific DNA binding"/>
    <property type="evidence" value="ECO:0007669"/>
    <property type="project" value="InterPro"/>
</dbReference>
<proteinExistence type="predicted"/>
<evidence type="ECO:0000256" key="4">
    <source>
        <dbReference type="ARBA" id="ARBA00023125"/>
    </source>
</evidence>
<reference evidence="11" key="1">
    <citation type="journal article" date="2017" name="Front. Plant Sci.">
        <title>Climate Clever Clovers: New Paradigm to Reduce the Environmental Footprint of Ruminants by Breeding Low Methanogenic Forages Utilizing Haplotype Variation.</title>
        <authorList>
            <person name="Kaur P."/>
            <person name="Appels R."/>
            <person name="Bayer P.E."/>
            <person name="Keeble-Gagnere G."/>
            <person name="Wang J."/>
            <person name="Hirakawa H."/>
            <person name="Shirasawa K."/>
            <person name="Vercoe P."/>
            <person name="Stefanova K."/>
            <person name="Durmic Z."/>
            <person name="Nichols P."/>
            <person name="Revell C."/>
            <person name="Isobe S.N."/>
            <person name="Edwards D."/>
            <person name="Erskine W."/>
        </authorList>
    </citation>
    <scope>NUCLEOTIDE SEQUENCE [LARGE SCALE GENOMIC DNA]</scope>
    <source>
        <strain evidence="11">cv. Daliak</strain>
    </source>
</reference>
<evidence type="ECO:0000256" key="6">
    <source>
        <dbReference type="ARBA" id="ARBA00023242"/>
    </source>
</evidence>
<evidence type="ECO:0000256" key="5">
    <source>
        <dbReference type="ARBA" id="ARBA00023163"/>
    </source>
</evidence>
<dbReference type="EMBL" id="DF974610">
    <property type="protein sequence ID" value="GAU49701.1"/>
    <property type="molecule type" value="Genomic_DNA"/>
</dbReference>
<keyword evidence="6" id="KW-0539">Nucleus</keyword>
<keyword evidence="11" id="KW-1185">Reference proteome</keyword>
<feature type="compositionally biased region" description="Basic and acidic residues" evidence="8">
    <location>
        <begin position="372"/>
        <end position="387"/>
    </location>
</feature>
<dbReference type="PANTHER" id="PTHR31221">
    <property type="entry name" value="WRKY TRANSCRIPTION FACTOR PROTEIN 1-RELATED"/>
    <property type="match status" value="1"/>
</dbReference>
<dbReference type="AlphaFoldDB" id="A0A2Z6NZS0"/>
<dbReference type="Proteomes" id="UP000242715">
    <property type="component" value="Unassembled WGS sequence"/>
</dbReference>
<evidence type="ECO:0000313" key="10">
    <source>
        <dbReference type="EMBL" id="GAU49701.1"/>
    </source>
</evidence>
<feature type="compositionally biased region" description="Low complexity" evidence="8">
    <location>
        <begin position="1"/>
        <end position="18"/>
    </location>
</feature>
<dbReference type="GO" id="GO:0005634">
    <property type="term" value="C:nucleus"/>
    <property type="evidence" value="ECO:0007669"/>
    <property type="project" value="UniProtKB-SubCell"/>
</dbReference>
<dbReference type="OrthoDB" id="2021103at2759"/>
<feature type="domain" description="WRKY" evidence="9">
    <location>
        <begin position="481"/>
        <end position="546"/>
    </location>
</feature>
<evidence type="ECO:0000256" key="8">
    <source>
        <dbReference type="SAM" id="MobiDB-lite"/>
    </source>
</evidence>
<protein>
    <recommendedName>
        <fullName evidence="9">WRKY domain-containing protein</fullName>
    </recommendedName>
</protein>
<gene>
    <name evidence="10" type="ORF">TSUD_181990</name>
</gene>
<evidence type="ECO:0000256" key="1">
    <source>
        <dbReference type="ARBA" id="ARBA00004123"/>
    </source>
</evidence>
<dbReference type="SMART" id="SM00774">
    <property type="entry name" value="WRKY"/>
    <property type="match status" value="2"/>
</dbReference>